<dbReference type="RefSeq" id="WP_170834761.1">
    <property type="nucleotide sequence ID" value="NZ_FOHU01000007.1"/>
</dbReference>
<accession>A0A1I0DA95</accession>
<evidence type="ECO:0000313" key="1">
    <source>
        <dbReference type="EMBL" id="SET29021.1"/>
    </source>
</evidence>
<sequence>MQEKNIVSILKMFAHDDVRIKVHLQDDITSGQYELNEILDRVVSAIELEKKEDESGGE</sequence>
<dbReference type="AlphaFoldDB" id="A0A1I0DA95"/>
<protein>
    <submittedName>
        <fullName evidence="1">Uncharacterized protein</fullName>
    </submittedName>
</protein>
<dbReference type="Proteomes" id="UP000199568">
    <property type="component" value="Unassembled WGS sequence"/>
</dbReference>
<reference evidence="1 2" key="1">
    <citation type="submission" date="2016-10" db="EMBL/GenBank/DDBJ databases">
        <authorList>
            <person name="de Groot N.N."/>
        </authorList>
    </citation>
    <scope>NUCLEOTIDE SEQUENCE [LARGE SCALE GENOMIC DNA]</scope>
    <source>
        <strain evidence="1 2">DSM 18979</strain>
    </source>
</reference>
<proteinExistence type="predicted"/>
<name>A0A1I0DA95_9FIRM</name>
<gene>
    <name evidence="1" type="ORF">SAMN05660297_01935</name>
</gene>
<keyword evidence="2" id="KW-1185">Reference proteome</keyword>
<organism evidence="1 2">
    <name type="scientific">Natronincola peptidivorans</name>
    <dbReference type="NCBI Taxonomy" id="426128"/>
    <lineage>
        <taxon>Bacteria</taxon>
        <taxon>Bacillati</taxon>
        <taxon>Bacillota</taxon>
        <taxon>Clostridia</taxon>
        <taxon>Peptostreptococcales</taxon>
        <taxon>Natronincolaceae</taxon>
        <taxon>Natronincola</taxon>
    </lineage>
</organism>
<dbReference type="EMBL" id="FOHU01000007">
    <property type="protein sequence ID" value="SET29021.1"/>
    <property type="molecule type" value="Genomic_DNA"/>
</dbReference>
<evidence type="ECO:0000313" key="2">
    <source>
        <dbReference type="Proteomes" id="UP000199568"/>
    </source>
</evidence>